<evidence type="ECO:0000313" key="3">
    <source>
        <dbReference type="Proteomes" id="UP001215598"/>
    </source>
</evidence>
<feature type="region of interest" description="Disordered" evidence="1">
    <location>
        <begin position="238"/>
        <end position="273"/>
    </location>
</feature>
<reference evidence="2" key="1">
    <citation type="submission" date="2023-03" db="EMBL/GenBank/DDBJ databases">
        <title>Massive genome expansion in bonnet fungi (Mycena s.s.) driven by repeated elements and novel gene families across ecological guilds.</title>
        <authorList>
            <consortium name="Lawrence Berkeley National Laboratory"/>
            <person name="Harder C.B."/>
            <person name="Miyauchi S."/>
            <person name="Viragh M."/>
            <person name="Kuo A."/>
            <person name="Thoen E."/>
            <person name="Andreopoulos B."/>
            <person name="Lu D."/>
            <person name="Skrede I."/>
            <person name="Drula E."/>
            <person name="Henrissat B."/>
            <person name="Morin E."/>
            <person name="Kohler A."/>
            <person name="Barry K."/>
            <person name="LaButti K."/>
            <person name="Morin E."/>
            <person name="Salamov A."/>
            <person name="Lipzen A."/>
            <person name="Mereny Z."/>
            <person name="Hegedus B."/>
            <person name="Baldrian P."/>
            <person name="Stursova M."/>
            <person name="Weitz H."/>
            <person name="Taylor A."/>
            <person name="Grigoriev I.V."/>
            <person name="Nagy L.G."/>
            <person name="Martin F."/>
            <person name="Kauserud H."/>
        </authorList>
    </citation>
    <scope>NUCLEOTIDE SEQUENCE</scope>
    <source>
        <strain evidence="2">CBHHK182m</strain>
    </source>
</reference>
<feature type="compositionally biased region" description="Basic and acidic residues" evidence="1">
    <location>
        <begin position="259"/>
        <end position="271"/>
    </location>
</feature>
<protein>
    <submittedName>
        <fullName evidence="2">Uncharacterized protein</fullName>
    </submittedName>
</protein>
<dbReference type="AlphaFoldDB" id="A0AAD7HMZ7"/>
<evidence type="ECO:0000313" key="2">
    <source>
        <dbReference type="EMBL" id="KAJ7724269.1"/>
    </source>
</evidence>
<dbReference type="EMBL" id="JARKIB010000204">
    <property type="protein sequence ID" value="KAJ7724269.1"/>
    <property type="molecule type" value="Genomic_DNA"/>
</dbReference>
<accession>A0AAD7HMZ7</accession>
<proteinExistence type="predicted"/>
<organism evidence="2 3">
    <name type="scientific">Mycena metata</name>
    <dbReference type="NCBI Taxonomy" id="1033252"/>
    <lineage>
        <taxon>Eukaryota</taxon>
        <taxon>Fungi</taxon>
        <taxon>Dikarya</taxon>
        <taxon>Basidiomycota</taxon>
        <taxon>Agaricomycotina</taxon>
        <taxon>Agaricomycetes</taxon>
        <taxon>Agaricomycetidae</taxon>
        <taxon>Agaricales</taxon>
        <taxon>Marasmiineae</taxon>
        <taxon>Mycenaceae</taxon>
        <taxon>Mycena</taxon>
    </lineage>
</organism>
<dbReference type="Proteomes" id="UP001215598">
    <property type="component" value="Unassembled WGS sequence"/>
</dbReference>
<sequence length="355" mass="40097">MFIHVIPSTVVFYIFKLRDRFRKAFTNELSSGDPTRCEFSGDALAADLMHIIPFRAGSSVFSALIFGLETGAARTWATMATELYQYPHDHSHPIIGNVALLDPRQPLIPRKNPAQEWNTGPRALGCINLPINLFVGSKALHWIDDTLHGVLKSVIPAVWLEATEIVYTPVCFTKESHLPRRDENLPISVADRAEQVRFVFLWLADAYNIYQRFGTAEFKEKLNAVKGELIESMHNLKAEQGQEEAARKRAAKKGQTDPMEVHKKDGDDRDIPNQPGFERLALLLTDPAIFEYIEPEDEDEAEYEPELTDASKRLLADVFRVGEDTVTADHIDAFIDLQDRVIFFLSVAQNFAQTA</sequence>
<comment type="caution">
    <text evidence="2">The sequence shown here is derived from an EMBL/GenBank/DDBJ whole genome shotgun (WGS) entry which is preliminary data.</text>
</comment>
<evidence type="ECO:0000256" key="1">
    <source>
        <dbReference type="SAM" id="MobiDB-lite"/>
    </source>
</evidence>
<name>A0AAD7HMZ7_9AGAR</name>
<gene>
    <name evidence="2" type="ORF">B0H16DRAFT_1895579</name>
</gene>
<keyword evidence="3" id="KW-1185">Reference proteome</keyword>